<keyword evidence="5" id="KW-1185">Reference proteome</keyword>
<dbReference type="GO" id="GO:0005829">
    <property type="term" value="C:cytosol"/>
    <property type="evidence" value="ECO:0007669"/>
    <property type="project" value="TreeGrafter"/>
</dbReference>
<dbReference type="EMBL" id="CAJJDM010000026">
    <property type="protein sequence ID" value="CAD8058087.1"/>
    <property type="molecule type" value="Genomic_DNA"/>
</dbReference>
<dbReference type="PROSITE" id="PS00973">
    <property type="entry name" value="USP_2"/>
    <property type="match status" value="1"/>
</dbReference>
<evidence type="ECO:0000313" key="5">
    <source>
        <dbReference type="Proteomes" id="UP000688137"/>
    </source>
</evidence>
<dbReference type="PROSITE" id="PS50235">
    <property type="entry name" value="USP_3"/>
    <property type="match status" value="1"/>
</dbReference>
<feature type="coiled-coil region" evidence="2">
    <location>
        <begin position="596"/>
        <end position="623"/>
    </location>
</feature>
<name>A0A8S1KT68_PARPR</name>
<evidence type="ECO:0000259" key="3">
    <source>
        <dbReference type="PROSITE" id="PS50235"/>
    </source>
</evidence>
<dbReference type="Pfam" id="PF00443">
    <property type="entry name" value="UCH"/>
    <property type="match status" value="1"/>
</dbReference>
<dbReference type="PANTHER" id="PTHR24006">
    <property type="entry name" value="UBIQUITIN CARBOXYL-TERMINAL HYDROLASE"/>
    <property type="match status" value="1"/>
</dbReference>
<dbReference type="InterPro" id="IPR001394">
    <property type="entry name" value="Peptidase_C19_UCH"/>
</dbReference>
<reference evidence="4" key="1">
    <citation type="submission" date="2021-01" db="EMBL/GenBank/DDBJ databases">
        <authorList>
            <consortium name="Genoscope - CEA"/>
            <person name="William W."/>
        </authorList>
    </citation>
    <scope>NUCLEOTIDE SEQUENCE</scope>
</reference>
<comment type="catalytic activity">
    <reaction evidence="1">
        <text>Thiol-dependent hydrolysis of ester, thioester, amide, peptide and isopeptide bonds formed by the C-terminal Gly of ubiquitin (a 76-residue protein attached to proteins as an intracellular targeting signal).</text>
        <dbReference type="EC" id="3.4.19.12"/>
    </reaction>
</comment>
<dbReference type="GO" id="GO:0031647">
    <property type="term" value="P:regulation of protein stability"/>
    <property type="evidence" value="ECO:0007669"/>
    <property type="project" value="TreeGrafter"/>
</dbReference>
<evidence type="ECO:0000256" key="1">
    <source>
        <dbReference type="RuleBase" id="RU366025"/>
    </source>
</evidence>
<sequence length="959" mass="113009">MQQQSSQLNKPIDNQILQQEIRNGYNEYDIRNAWQATNGNMAQFKQFLQGIKNQSFIINPINQQFNDDIQVAMAASLTLHQQYIPFGKVRQNYIPCGLLNVGNTCYFNCLLQTYYFIYDFVSSIVKCKFDHINLQNIVDKRLINSIELVKNLQNLFVLMIGSDRQFVDPKKVILSICDDFGKALPIGDQKDVSEFNNYFLSRIDEGITYLSQSLQKTNNSQSQQQIKQQLPGQSLVQFPTINFNEQNQKSLISQKSLLIRQSSVIVENSIVYKLFYGKFAPQILIKGQTLSKDCQQELFNIIQIDVNSKSLIEGFDKYMNQAVEYKNDKDEYQQAIKQFWIQQAPQVLTFQIQRVEFNKEFGSFTKINSFFQFDKEIYLDRYLLQNQKMAKDIQIQNQQMRDRLKKIDQELSMLTQFNGNIDIIQNLETTLQFLRLQNQNEKQHPFYVDSNDNKTTIKSISEYYQHYIKKRDCLQKERKEIELKISESYNSLKKQKYILQSILMHEGNPDAGHYFAYIYNLDDQKWYYFNDIHVHEEIEQNVLKNAYGDQSNSKSAYLLQYVKEDNAKFAQNSMVKLKVFSTSEDQKRYLTDGYGLLLSQQQREFLNQDNEKLKQEVEQQKLIGQIEMIITKYIQYLEIANEKQRKYQQKQYPPFPVKPPYLENYAMYLKLKPDERLFKWTILDNAIIKIMPQSNGLFGQPGINEIVKTQILEEMNKLGNNKPQHFPSNQEYSNSIEEYKQALKLQCIIAYLFEQYDNNNFIEALQALHKYMKLAKLTNQQSFFYTLAINLKHLILLGIICKIMQNKNIGESELKILKLIIAFQMQEHFLYTEPKFWNDQLKNLIDTAINTYGANEKQKQIQEVLKPMIQNKKDVDICSLLDASSQNIEEYIQNLQSIYLEQQFENNLEDFLLDNLMTTLQRFFLIKTIQLLFENIQKSSTILDKKVILDIVGGIPQNK</sequence>
<dbReference type="AlphaFoldDB" id="A0A8S1KT68"/>
<feature type="domain" description="USP" evidence="3">
    <location>
        <begin position="96"/>
        <end position="564"/>
    </location>
</feature>
<dbReference type="InterPro" id="IPR018200">
    <property type="entry name" value="USP_CS"/>
</dbReference>
<dbReference type="PROSITE" id="PS00972">
    <property type="entry name" value="USP_1"/>
    <property type="match status" value="1"/>
</dbReference>
<dbReference type="GO" id="GO:0005634">
    <property type="term" value="C:nucleus"/>
    <property type="evidence" value="ECO:0007669"/>
    <property type="project" value="TreeGrafter"/>
</dbReference>
<keyword evidence="1" id="KW-0378">Hydrolase</keyword>
<keyword evidence="1" id="KW-0833">Ubl conjugation pathway</keyword>
<dbReference type="EC" id="3.4.19.12" evidence="1"/>
<evidence type="ECO:0000256" key="2">
    <source>
        <dbReference type="SAM" id="Coils"/>
    </source>
</evidence>
<accession>A0A8S1KT68</accession>
<dbReference type="Proteomes" id="UP000688137">
    <property type="component" value="Unassembled WGS sequence"/>
</dbReference>
<gene>
    <name evidence="4" type="ORF">PPRIM_AZ9-3.1.T0270037</name>
</gene>
<proteinExistence type="inferred from homology"/>
<dbReference type="OMA" id="PPYLENY"/>
<dbReference type="InterPro" id="IPR028889">
    <property type="entry name" value="USP"/>
</dbReference>
<protein>
    <recommendedName>
        <fullName evidence="1">Ubiquitin carboxyl-terminal hydrolase</fullName>
        <ecNumber evidence="1">3.4.19.12</ecNumber>
    </recommendedName>
</protein>
<dbReference type="GO" id="GO:0004843">
    <property type="term" value="F:cysteine-type deubiquitinase activity"/>
    <property type="evidence" value="ECO:0007669"/>
    <property type="project" value="UniProtKB-UniRule"/>
</dbReference>
<dbReference type="GO" id="GO:0016579">
    <property type="term" value="P:protein deubiquitination"/>
    <property type="evidence" value="ECO:0007669"/>
    <property type="project" value="InterPro"/>
</dbReference>
<dbReference type="PANTHER" id="PTHR24006:SF644">
    <property type="entry name" value="UBIQUITIN CARBOXYL-TERMINAL HYDROLASE 7"/>
    <property type="match status" value="1"/>
</dbReference>
<evidence type="ECO:0000313" key="4">
    <source>
        <dbReference type="EMBL" id="CAD8058087.1"/>
    </source>
</evidence>
<comment type="caution">
    <text evidence="4">The sequence shown here is derived from an EMBL/GenBank/DDBJ whole genome shotgun (WGS) entry which is preliminary data.</text>
</comment>
<keyword evidence="2" id="KW-0175">Coiled coil</keyword>
<keyword evidence="1" id="KW-0788">Thiol protease</keyword>
<keyword evidence="1" id="KW-0645">Protease</keyword>
<comment type="similarity">
    <text evidence="1">Belongs to the peptidase C19 family.</text>
</comment>
<feature type="coiled-coil region" evidence="2">
    <location>
        <begin position="390"/>
        <end position="484"/>
    </location>
</feature>
<dbReference type="InterPro" id="IPR050164">
    <property type="entry name" value="Peptidase_C19"/>
</dbReference>
<organism evidence="4 5">
    <name type="scientific">Paramecium primaurelia</name>
    <dbReference type="NCBI Taxonomy" id="5886"/>
    <lineage>
        <taxon>Eukaryota</taxon>
        <taxon>Sar</taxon>
        <taxon>Alveolata</taxon>
        <taxon>Ciliophora</taxon>
        <taxon>Intramacronucleata</taxon>
        <taxon>Oligohymenophorea</taxon>
        <taxon>Peniculida</taxon>
        <taxon>Parameciidae</taxon>
        <taxon>Paramecium</taxon>
    </lineage>
</organism>
<dbReference type="GO" id="GO:0006508">
    <property type="term" value="P:proteolysis"/>
    <property type="evidence" value="ECO:0007669"/>
    <property type="project" value="UniProtKB-KW"/>
</dbReference>